<keyword evidence="3" id="KW-1185">Reference proteome</keyword>
<feature type="region of interest" description="Disordered" evidence="1">
    <location>
        <begin position="46"/>
        <end position="72"/>
    </location>
</feature>
<proteinExistence type="predicted"/>
<evidence type="ECO:0000313" key="2">
    <source>
        <dbReference type="EMBL" id="WUS25133.1"/>
    </source>
</evidence>
<dbReference type="RefSeq" id="WP_329128424.1">
    <property type="nucleotide sequence ID" value="NZ_CP108473.1"/>
</dbReference>
<protein>
    <submittedName>
        <fullName evidence="2">Uncharacterized protein</fullName>
    </submittedName>
</protein>
<dbReference type="Proteomes" id="UP001432292">
    <property type="component" value="Chromosome"/>
</dbReference>
<sequence length="110" mass="12096">MLESEKDAAEVAVLFTERLNLLALDIDQRREMKQLSQQIREVLSQHPWVPAAEPESSQPHDPEDVKSAALAAEETVEHTLARLFLRLGPPPESTDVDYIPAGRGGGGAQQ</sequence>
<dbReference type="EMBL" id="CP108473">
    <property type="protein sequence ID" value="WUS25133.1"/>
    <property type="molecule type" value="Genomic_DNA"/>
</dbReference>
<evidence type="ECO:0000313" key="3">
    <source>
        <dbReference type="Proteomes" id="UP001432292"/>
    </source>
</evidence>
<gene>
    <name evidence="2" type="ORF">OG727_24200</name>
</gene>
<accession>A0ABZ1VPG0</accession>
<feature type="region of interest" description="Disordered" evidence="1">
    <location>
        <begin position="86"/>
        <end position="110"/>
    </location>
</feature>
<name>A0ABZ1VPG0_9ACTN</name>
<reference evidence="2" key="1">
    <citation type="submission" date="2022-10" db="EMBL/GenBank/DDBJ databases">
        <title>The complete genomes of actinobacterial strains from the NBC collection.</title>
        <authorList>
            <person name="Joergensen T.S."/>
            <person name="Alvarez Arevalo M."/>
            <person name="Sterndorff E.B."/>
            <person name="Faurdal D."/>
            <person name="Vuksanovic O."/>
            <person name="Mourched A.-S."/>
            <person name="Charusanti P."/>
            <person name="Shaw S."/>
            <person name="Blin K."/>
            <person name="Weber T."/>
        </authorList>
    </citation>
    <scope>NUCLEOTIDE SEQUENCE</scope>
    <source>
        <strain evidence="2">NBC_01256</strain>
    </source>
</reference>
<evidence type="ECO:0000256" key="1">
    <source>
        <dbReference type="SAM" id="MobiDB-lite"/>
    </source>
</evidence>
<organism evidence="2 3">
    <name type="scientific">Streptomyces caniferus</name>
    <dbReference type="NCBI Taxonomy" id="285557"/>
    <lineage>
        <taxon>Bacteria</taxon>
        <taxon>Bacillati</taxon>
        <taxon>Actinomycetota</taxon>
        <taxon>Actinomycetes</taxon>
        <taxon>Kitasatosporales</taxon>
        <taxon>Streptomycetaceae</taxon>
        <taxon>Streptomyces</taxon>
    </lineage>
</organism>